<dbReference type="AlphaFoldDB" id="A0A166PUS6"/>
<reference evidence="1 2" key="1">
    <citation type="journal article" date="2016" name="Mol. Biol. Evol.">
        <title>Comparative Genomics of Early-Diverging Mushroom-Forming Fungi Provides Insights into the Origins of Lignocellulose Decay Capabilities.</title>
        <authorList>
            <person name="Nagy L.G."/>
            <person name="Riley R."/>
            <person name="Tritt A."/>
            <person name="Adam C."/>
            <person name="Daum C."/>
            <person name="Floudas D."/>
            <person name="Sun H."/>
            <person name="Yadav J.S."/>
            <person name="Pangilinan J."/>
            <person name="Larsson K.H."/>
            <person name="Matsuura K."/>
            <person name="Barry K."/>
            <person name="Labutti K."/>
            <person name="Kuo R."/>
            <person name="Ohm R.A."/>
            <person name="Bhattacharya S.S."/>
            <person name="Shirouzu T."/>
            <person name="Yoshinaga Y."/>
            <person name="Martin F.M."/>
            <person name="Grigoriev I.V."/>
            <person name="Hibbett D.S."/>
        </authorList>
    </citation>
    <scope>NUCLEOTIDE SEQUENCE [LARGE SCALE GENOMIC DNA]</scope>
    <source>
        <strain evidence="1 2">CBS 109695</strain>
    </source>
</reference>
<proteinExistence type="predicted"/>
<protein>
    <submittedName>
        <fullName evidence="1">Uncharacterized protein</fullName>
    </submittedName>
</protein>
<keyword evidence="2" id="KW-1185">Reference proteome</keyword>
<dbReference type="Proteomes" id="UP000076532">
    <property type="component" value="Unassembled WGS sequence"/>
</dbReference>
<dbReference type="EMBL" id="KV417514">
    <property type="protein sequence ID" value="KZP26469.1"/>
    <property type="molecule type" value="Genomic_DNA"/>
</dbReference>
<organism evidence="1 2">
    <name type="scientific">Athelia psychrophila</name>
    <dbReference type="NCBI Taxonomy" id="1759441"/>
    <lineage>
        <taxon>Eukaryota</taxon>
        <taxon>Fungi</taxon>
        <taxon>Dikarya</taxon>
        <taxon>Basidiomycota</taxon>
        <taxon>Agaricomycotina</taxon>
        <taxon>Agaricomycetes</taxon>
        <taxon>Agaricomycetidae</taxon>
        <taxon>Atheliales</taxon>
        <taxon>Atheliaceae</taxon>
        <taxon>Athelia</taxon>
    </lineage>
</organism>
<accession>A0A166PUS6</accession>
<evidence type="ECO:0000313" key="2">
    <source>
        <dbReference type="Proteomes" id="UP000076532"/>
    </source>
</evidence>
<sequence>MDDIVGSVVIARRIDKSRDAFEIIANGIGAIGRGGKQRQVLGEVVEEDGLDEIIVMYVVLFEISPKVSESSERPSKIPGWLDGLRRLSRSIVYVGANAVLNSIPTAAHRGGRMHMIVAIVTFRTRHVTDQPGLRRSADGAPVHAFSVPYKNRLLSGFRSASMICDQNCPHGVLTYVFKILSSAVRFGPRWRPHSSVVRPHKRVEPRWRLNSSA</sequence>
<name>A0A166PUS6_9AGAM</name>
<gene>
    <name evidence="1" type="ORF">FIBSPDRAFT_345849</name>
</gene>
<evidence type="ECO:0000313" key="1">
    <source>
        <dbReference type="EMBL" id="KZP26469.1"/>
    </source>
</evidence>